<reference evidence="1 2" key="1">
    <citation type="submission" date="2016-03" db="EMBL/GenBank/DDBJ databases">
        <title>Trachymyrmex septentrionalis WGS genome.</title>
        <authorList>
            <person name="Nygaard S."/>
            <person name="Hu H."/>
            <person name="Boomsma J."/>
            <person name="Zhang G."/>
        </authorList>
    </citation>
    <scope>NUCLEOTIDE SEQUENCE [LARGE SCALE GENOMIC DNA]</scope>
    <source>
        <strain evidence="1">Tsep2-gDNA-1</strain>
        <tissue evidence="1">Whole body</tissue>
    </source>
</reference>
<name>A0A195FU79_9HYME</name>
<sequence>MLRQIIRTNYAYGISVSRDIRTWLTCTEDSRLKFRNSPTVYRLPVSADCFVGLTGKWVNVMENVN</sequence>
<evidence type="ECO:0000313" key="2">
    <source>
        <dbReference type="Proteomes" id="UP000078541"/>
    </source>
</evidence>
<accession>A0A195FU79</accession>
<dbReference type="Proteomes" id="UP000078541">
    <property type="component" value="Unassembled WGS sequence"/>
</dbReference>
<keyword evidence="2" id="KW-1185">Reference proteome</keyword>
<organism evidence="1 2">
    <name type="scientific">Trachymyrmex septentrionalis</name>
    <dbReference type="NCBI Taxonomy" id="34720"/>
    <lineage>
        <taxon>Eukaryota</taxon>
        <taxon>Metazoa</taxon>
        <taxon>Ecdysozoa</taxon>
        <taxon>Arthropoda</taxon>
        <taxon>Hexapoda</taxon>
        <taxon>Insecta</taxon>
        <taxon>Pterygota</taxon>
        <taxon>Neoptera</taxon>
        <taxon>Endopterygota</taxon>
        <taxon>Hymenoptera</taxon>
        <taxon>Apocrita</taxon>
        <taxon>Aculeata</taxon>
        <taxon>Formicoidea</taxon>
        <taxon>Formicidae</taxon>
        <taxon>Myrmicinae</taxon>
        <taxon>Trachymyrmex</taxon>
    </lineage>
</organism>
<dbReference type="AlphaFoldDB" id="A0A195FU79"/>
<gene>
    <name evidence="1" type="ORF">ALC56_01519</name>
</gene>
<dbReference type="EMBL" id="KQ981264">
    <property type="protein sequence ID" value="KYN43981.1"/>
    <property type="molecule type" value="Genomic_DNA"/>
</dbReference>
<evidence type="ECO:0000313" key="1">
    <source>
        <dbReference type="EMBL" id="KYN43981.1"/>
    </source>
</evidence>
<protein>
    <submittedName>
        <fullName evidence="1">Uncharacterized protein</fullName>
    </submittedName>
</protein>
<proteinExistence type="predicted"/>